<evidence type="ECO:0000313" key="2">
    <source>
        <dbReference type="EMBL" id="KKT35460.1"/>
    </source>
</evidence>
<evidence type="ECO:0000313" key="3">
    <source>
        <dbReference type="Proteomes" id="UP000034617"/>
    </source>
</evidence>
<name>A0A0G1GLP2_9BACT</name>
<proteinExistence type="predicted"/>
<feature type="compositionally biased region" description="Basic and acidic residues" evidence="1">
    <location>
        <begin position="100"/>
        <end position="124"/>
    </location>
</feature>
<sequence length="153" mass="16952">MSAIKQIIGSFGEIGQEVIKEAVTVPGDIAGKALESVGTPSGKKQGSQQKAKTNTFQGEQPFGDITNAVSGPERRAKARRALEAYVGYGKPHKEPTVWEKKQMEEKQRERAIKDQKKLKEKEKLPTISTKPKQGQRYGIFEKISEAQKNVKAE</sequence>
<accession>A0A0G1GLP2</accession>
<feature type="compositionally biased region" description="Low complexity" evidence="1">
    <location>
        <begin position="41"/>
        <end position="50"/>
    </location>
</feature>
<organism evidence="2 3">
    <name type="scientific">Candidatus Gottesmanbacteria bacterium GW2011_GWB1_44_11c</name>
    <dbReference type="NCBI Taxonomy" id="1618447"/>
    <lineage>
        <taxon>Bacteria</taxon>
        <taxon>Candidatus Gottesmaniibacteriota</taxon>
    </lineage>
</organism>
<feature type="region of interest" description="Disordered" evidence="1">
    <location>
        <begin position="34"/>
        <end position="75"/>
    </location>
</feature>
<dbReference type="EMBL" id="LCHM01000053">
    <property type="protein sequence ID" value="KKT35460.1"/>
    <property type="molecule type" value="Genomic_DNA"/>
</dbReference>
<feature type="region of interest" description="Disordered" evidence="1">
    <location>
        <begin position="100"/>
        <end position="135"/>
    </location>
</feature>
<dbReference type="AlphaFoldDB" id="A0A0G1GLP2"/>
<gene>
    <name evidence="2" type="ORF">UW22_C0053G0020</name>
</gene>
<comment type="caution">
    <text evidence="2">The sequence shown here is derived from an EMBL/GenBank/DDBJ whole genome shotgun (WGS) entry which is preliminary data.</text>
</comment>
<reference evidence="2 3" key="1">
    <citation type="journal article" date="2015" name="Nature">
        <title>rRNA introns, odd ribosomes, and small enigmatic genomes across a large radiation of phyla.</title>
        <authorList>
            <person name="Brown C.T."/>
            <person name="Hug L.A."/>
            <person name="Thomas B.C."/>
            <person name="Sharon I."/>
            <person name="Castelle C.J."/>
            <person name="Singh A."/>
            <person name="Wilkins M.J."/>
            <person name="Williams K.H."/>
            <person name="Banfield J.F."/>
        </authorList>
    </citation>
    <scope>NUCLEOTIDE SEQUENCE [LARGE SCALE GENOMIC DNA]</scope>
</reference>
<dbReference type="Proteomes" id="UP000034617">
    <property type="component" value="Unassembled WGS sequence"/>
</dbReference>
<evidence type="ECO:0000256" key="1">
    <source>
        <dbReference type="SAM" id="MobiDB-lite"/>
    </source>
</evidence>
<protein>
    <submittedName>
        <fullName evidence="2">Uncharacterized protein</fullName>
    </submittedName>
</protein>